<keyword evidence="1" id="KW-0472">Membrane</keyword>
<dbReference type="RefSeq" id="WP_230222103.1">
    <property type="nucleotide sequence ID" value="NZ_JAJKFT010000010.1"/>
</dbReference>
<keyword evidence="1" id="KW-1133">Transmembrane helix</keyword>
<dbReference type="SUPFAM" id="SSF52540">
    <property type="entry name" value="P-loop containing nucleoside triphosphate hydrolases"/>
    <property type="match status" value="1"/>
</dbReference>
<reference evidence="2" key="1">
    <citation type="submission" date="2021-11" db="EMBL/GenBank/DDBJ databases">
        <title>Genome sequence.</title>
        <authorList>
            <person name="Sun Q."/>
        </authorList>
    </citation>
    <scope>NUCLEOTIDE SEQUENCE</scope>
    <source>
        <strain evidence="2">JC732</strain>
    </source>
</reference>
<accession>A0A9X1MP32</accession>
<dbReference type="EMBL" id="JAJKFT010000010">
    <property type="protein sequence ID" value="MCC9630728.1"/>
    <property type="molecule type" value="Genomic_DNA"/>
</dbReference>
<organism evidence="2 3">
    <name type="scientific">Blastopirellula sediminis</name>
    <dbReference type="NCBI Taxonomy" id="2894196"/>
    <lineage>
        <taxon>Bacteria</taxon>
        <taxon>Pseudomonadati</taxon>
        <taxon>Planctomycetota</taxon>
        <taxon>Planctomycetia</taxon>
        <taxon>Pirellulales</taxon>
        <taxon>Pirellulaceae</taxon>
        <taxon>Blastopirellula</taxon>
    </lineage>
</organism>
<dbReference type="PANTHER" id="PTHR36451">
    <property type="entry name" value="PAPS-DEPENDENT SULFOTRANSFERASE STF3"/>
    <property type="match status" value="1"/>
</dbReference>
<sequence>MTDPAAKPPRKQKANAYPWYSPRIWHGMRFRPWMRLLARHRFAFHPLRVTMALIVTIFTLFNSVFYRLQLAIWGKKLKETVPHTPMVFILGHWRSGTTFLHELMSLDEAYTSPTTMQCFGPCEFLLMEDFVTRWFSWLMPSTRPMDNMTVGWAKPQEDEFALVALGVPSPYYRMAFPDHEPDGTEYLDMDGIDPAEQAKWRECLDFFIRMVTLKRDKPIILKSPTHTGRIGFLAEMYPDAKFIHISRNPMEVFASTERLWQTMDEVQSFQHPKNPKYRQYIFECFDRMYGGYFRDADKLSSDRLIETRYEDVVADPVGELAKIYAQLGLGDFEQVRPQMEEATAESRKFVRNQHQMEEELASEIYRRWKPYFDRYGYAADGTLAEEAPKAE</sequence>
<protein>
    <submittedName>
        <fullName evidence="2">Sulfotransferase</fullName>
    </submittedName>
</protein>
<dbReference type="PANTHER" id="PTHR36451:SF1">
    <property type="entry name" value="OMEGA-HYDROXY-BETA-DIHYDROMENAQUINONE-9 SULFOTRANSFERASE STF3"/>
    <property type="match status" value="1"/>
</dbReference>
<dbReference type="InterPro" id="IPR027417">
    <property type="entry name" value="P-loop_NTPase"/>
</dbReference>
<evidence type="ECO:0000313" key="3">
    <source>
        <dbReference type="Proteomes" id="UP001139103"/>
    </source>
</evidence>
<dbReference type="Proteomes" id="UP001139103">
    <property type="component" value="Unassembled WGS sequence"/>
</dbReference>
<keyword evidence="3" id="KW-1185">Reference proteome</keyword>
<feature type="transmembrane region" description="Helical" evidence="1">
    <location>
        <begin position="49"/>
        <end position="68"/>
    </location>
</feature>
<gene>
    <name evidence="2" type="ORF">LOC68_20220</name>
</gene>
<name>A0A9X1MP32_9BACT</name>
<evidence type="ECO:0000313" key="2">
    <source>
        <dbReference type="EMBL" id="MCC9630728.1"/>
    </source>
</evidence>
<dbReference type="Gene3D" id="3.40.50.300">
    <property type="entry name" value="P-loop containing nucleotide triphosphate hydrolases"/>
    <property type="match status" value="1"/>
</dbReference>
<comment type="caution">
    <text evidence="2">The sequence shown here is derived from an EMBL/GenBank/DDBJ whole genome shotgun (WGS) entry which is preliminary data.</text>
</comment>
<proteinExistence type="predicted"/>
<dbReference type="InterPro" id="IPR052736">
    <property type="entry name" value="Stf3_sulfotransferase"/>
</dbReference>
<evidence type="ECO:0000256" key="1">
    <source>
        <dbReference type="SAM" id="Phobius"/>
    </source>
</evidence>
<dbReference type="Pfam" id="PF13469">
    <property type="entry name" value="Sulfotransfer_3"/>
    <property type="match status" value="1"/>
</dbReference>
<dbReference type="AlphaFoldDB" id="A0A9X1MP32"/>
<keyword evidence="1" id="KW-0812">Transmembrane</keyword>